<dbReference type="Proteomes" id="UP000271624">
    <property type="component" value="Unassembled WGS sequence"/>
</dbReference>
<dbReference type="Pfam" id="PF22673">
    <property type="entry name" value="MCP-like_PDC_1"/>
    <property type="match status" value="1"/>
</dbReference>
<dbReference type="RefSeq" id="WP_127080667.1">
    <property type="nucleotide sequence ID" value="NZ_RSCL01000004.1"/>
</dbReference>
<keyword evidence="1" id="KW-1133">Transmembrane helix</keyword>
<sequence>MTITSDTKAILNSAPKYLNPIHKSIGSRLFFYVLSGALVGLGSMSYFFYQTLERYAKQEIQGNLSTQAKTVEVELAKVEQSAMSLTAAVKTMHRLGIQDAEAYRQLSLDNFLHRSPLTTGIGVAQAPYQLIPSRKLYLPYFFIDTNTPNQIGEALPSPYKGIRYVDVASLEDYTQQDYYKLPVEARKPIWLEPYQWSGITIATYALPVYDDKDNLISYFGPDVNVTALTESVKKSVTSGNGYFTILSKKGNILAYPPNSQKAKQLATYKDIPELKDIWQQVGNTETGATILLAPPKADLEILLELAQEGRLKKLAEAAEEIGKNPDYLLFTNQIIQLSKQFQTEQIENLLQKHINIFNSCTGGFT</sequence>
<dbReference type="EMBL" id="RSCL01000004">
    <property type="protein sequence ID" value="RUT07811.1"/>
    <property type="molecule type" value="Genomic_DNA"/>
</dbReference>
<feature type="transmembrane region" description="Helical" evidence="1">
    <location>
        <begin position="29"/>
        <end position="49"/>
    </location>
</feature>
<dbReference type="CDD" id="cd18774">
    <property type="entry name" value="PDC2_HK_sensor"/>
    <property type="match status" value="1"/>
</dbReference>
<keyword evidence="3" id="KW-1185">Reference proteome</keyword>
<dbReference type="CDD" id="cd12913">
    <property type="entry name" value="PDC1_MCP_like"/>
    <property type="match status" value="1"/>
</dbReference>
<dbReference type="AlphaFoldDB" id="A0A3S1ART6"/>
<keyword evidence="1" id="KW-0812">Transmembrane</keyword>
<proteinExistence type="predicted"/>
<evidence type="ECO:0000256" key="1">
    <source>
        <dbReference type="SAM" id="Phobius"/>
    </source>
</evidence>
<organism evidence="2 3">
    <name type="scientific">Dulcicalothrix desertica PCC 7102</name>
    <dbReference type="NCBI Taxonomy" id="232991"/>
    <lineage>
        <taxon>Bacteria</taxon>
        <taxon>Bacillati</taxon>
        <taxon>Cyanobacteriota</taxon>
        <taxon>Cyanophyceae</taxon>
        <taxon>Nostocales</taxon>
        <taxon>Calotrichaceae</taxon>
        <taxon>Dulcicalothrix</taxon>
    </lineage>
</organism>
<name>A0A3S1ART6_9CYAN</name>
<keyword evidence="1" id="KW-0472">Membrane</keyword>
<gene>
    <name evidence="2" type="ORF">DSM106972_020710</name>
</gene>
<comment type="caution">
    <text evidence="2">The sequence shown here is derived from an EMBL/GenBank/DDBJ whole genome shotgun (WGS) entry which is preliminary data.</text>
</comment>
<dbReference type="Gene3D" id="3.30.450.20">
    <property type="entry name" value="PAS domain"/>
    <property type="match status" value="1"/>
</dbReference>
<protein>
    <submittedName>
        <fullName evidence="2">Uncharacterized protein</fullName>
    </submittedName>
</protein>
<dbReference type="OrthoDB" id="567929at2"/>
<accession>A0A3S1ART6</accession>
<evidence type="ECO:0000313" key="3">
    <source>
        <dbReference type="Proteomes" id="UP000271624"/>
    </source>
</evidence>
<evidence type="ECO:0000313" key="2">
    <source>
        <dbReference type="EMBL" id="RUT07811.1"/>
    </source>
</evidence>
<reference evidence="2" key="2">
    <citation type="journal article" date="2019" name="Genome Biol. Evol.">
        <title>Day and night: Metabolic profiles and evolutionary relationships of six axenic non-marine cyanobacteria.</title>
        <authorList>
            <person name="Will S.E."/>
            <person name="Henke P."/>
            <person name="Boedeker C."/>
            <person name="Huang S."/>
            <person name="Brinkmann H."/>
            <person name="Rohde M."/>
            <person name="Jarek M."/>
            <person name="Friedl T."/>
            <person name="Seufert S."/>
            <person name="Schumacher M."/>
            <person name="Overmann J."/>
            <person name="Neumann-Schaal M."/>
            <person name="Petersen J."/>
        </authorList>
    </citation>
    <scope>NUCLEOTIDE SEQUENCE [LARGE SCALE GENOMIC DNA]</scope>
    <source>
        <strain evidence="2">PCC 7102</strain>
    </source>
</reference>
<reference evidence="2" key="1">
    <citation type="submission" date="2018-12" db="EMBL/GenBank/DDBJ databases">
        <authorList>
            <person name="Will S."/>
            <person name="Neumann-Schaal M."/>
            <person name="Henke P."/>
        </authorList>
    </citation>
    <scope>NUCLEOTIDE SEQUENCE</scope>
    <source>
        <strain evidence="2">PCC 7102</strain>
    </source>
</reference>